<feature type="compositionally biased region" description="Polar residues" evidence="1">
    <location>
        <begin position="1"/>
        <end position="17"/>
    </location>
</feature>
<dbReference type="EMBL" id="MQWD01000001">
    <property type="protein sequence ID" value="PAP75440.1"/>
    <property type="molecule type" value="Genomic_DNA"/>
</dbReference>
<keyword evidence="2" id="KW-0472">Membrane</keyword>
<evidence type="ECO:0000313" key="4">
    <source>
        <dbReference type="Proteomes" id="UP000216339"/>
    </source>
</evidence>
<dbReference type="AlphaFoldDB" id="A0A271IWD4"/>
<proteinExistence type="predicted"/>
<gene>
    <name evidence="3" type="ORF">BSZ37_02760</name>
</gene>
<feature type="transmembrane region" description="Helical" evidence="2">
    <location>
        <begin position="42"/>
        <end position="66"/>
    </location>
</feature>
<dbReference type="Proteomes" id="UP000216339">
    <property type="component" value="Unassembled WGS sequence"/>
</dbReference>
<keyword evidence="2" id="KW-0812">Transmembrane</keyword>
<keyword evidence="4" id="KW-1185">Reference proteome</keyword>
<sequence>MEPLPTSTPLASVSATAEPTPPTRRAMTFLGRLSKAVREQNWFAVGLEVAIVVLGVVIGFQVTAWGNERAARAQERELLRGLRSELAANVDHLDRVAEEHRRTIRQARRLLAWTGPDPADVPPATMDTLLTALINEIPAYHPAMGEVEAMLGAGHLGLVRDDSLRAMLASWPDVLEQLRAAEDEMRADVLDRFFPYLVERTPLVTADLQVGYIATDRPSQFPQRYDALLSDVAFENHTENRWVMANAILEEGEPVRALLGRMVGRIDRELASAAP</sequence>
<dbReference type="OrthoDB" id="821805at2"/>
<reference evidence="3 4" key="1">
    <citation type="submission" date="2016-11" db="EMBL/GenBank/DDBJ databases">
        <title>Study of marine rhodopsin-containing bacteria.</title>
        <authorList>
            <person name="Yoshizawa S."/>
            <person name="Kumagai Y."/>
            <person name="Kogure K."/>
        </authorList>
    </citation>
    <scope>NUCLEOTIDE SEQUENCE [LARGE SCALE GENOMIC DNA]</scope>
    <source>
        <strain evidence="3 4">SAORIC-28</strain>
    </source>
</reference>
<comment type="caution">
    <text evidence="3">The sequence shown here is derived from an EMBL/GenBank/DDBJ whole genome shotgun (WGS) entry which is preliminary data.</text>
</comment>
<name>A0A271IWD4_9BACT</name>
<protein>
    <submittedName>
        <fullName evidence="3">Uncharacterized protein</fullName>
    </submittedName>
</protein>
<evidence type="ECO:0000256" key="1">
    <source>
        <dbReference type="SAM" id="MobiDB-lite"/>
    </source>
</evidence>
<keyword evidence="2" id="KW-1133">Transmembrane helix</keyword>
<feature type="region of interest" description="Disordered" evidence="1">
    <location>
        <begin position="1"/>
        <end position="21"/>
    </location>
</feature>
<accession>A0A271IWD4</accession>
<organism evidence="3 4">
    <name type="scientific">Rubrivirga marina</name>
    <dbReference type="NCBI Taxonomy" id="1196024"/>
    <lineage>
        <taxon>Bacteria</taxon>
        <taxon>Pseudomonadati</taxon>
        <taxon>Rhodothermota</taxon>
        <taxon>Rhodothermia</taxon>
        <taxon>Rhodothermales</taxon>
        <taxon>Rubricoccaceae</taxon>
        <taxon>Rubrivirga</taxon>
    </lineage>
</organism>
<evidence type="ECO:0000313" key="3">
    <source>
        <dbReference type="EMBL" id="PAP75440.1"/>
    </source>
</evidence>
<dbReference type="RefSeq" id="WP_095509074.1">
    <property type="nucleotide sequence ID" value="NZ_MQWD01000001.1"/>
</dbReference>
<evidence type="ECO:0000256" key="2">
    <source>
        <dbReference type="SAM" id="Phobius"/>
    </source>
</evidence>